<gene>
    <name evidence="1" type="ORF">OLEA9_A107363</name>
</gene>
<dbReference type="AlphaFoldDB" id="A0A8S0QBV0"/>
<organism evidence="1 2">
    <name type="scientific">Olea europaea subsp. europaea</name>
    <dbReference type="NCBI Taxonomy" id="158383"/>
    <lineage>
        <taxon>Eukaryota</taxon>
        <taxon>Viridiplantae</taxon>
        <taxon>Streptophyta</taxon>
        <taxon>Embryophyta</taxon>
        <taxon>Tracheophyta</taxon>
        <taxon>Spermatophyta</taxon>
        <taxon>Magnoliopsida</taxon>
        <taxon>eudicotyledons</taxon>
        <taxon>Gunneridae</taxon>
        <taxon>Pentapetalae</taxon>
        <taxon>asterids</taxon>
        <taxon>lamiids</taxon>
        <taxon>Lamiales</taxon>
        <taxon>Oleaceae</taxon>
        <taxon>Oleeae</taxon>
        <taxon>Olea</taxon>
    </lineage>
</organism>
<proteinExistence type="predicted"/>
<sequence>MPKLELEFKSEPLARFTAFSSLDPVHRWHCAGYQSQCRTLQENTRAICGLAIASLGTSLARKENARRFPSAGAISRGIRWPRVCCLQESCTLPTHVVHAARSVLPAKRQQKRKSVLSFVVSNLKLTSNVTVVDKTGQING</sequence>
<accession>A0A8S0QBV0</accession>
<reference evidence="1 2" key="1">
    <citation type="submission" date="2019-12" db="EMBL/GenBank/DDBJ databases">
        <authorList>
            <person name="Alioto T."/>
            <person name="Alioto T."/>
            <person name="Gomez Garrido J."/>
        </authorList>
    </citation>
    <scope>NUCLEOTIDE SEQUENCE [LARGE SCALE GENOMIC DNA]</scope>
</reference>
<dbReference type="Proteomes" id="UP000594638">
    <property type="component" value="Unassembled WGS sequence"/>
</dbReference>
<evidence type="ECO:0000313" key="1">
    <source>
        <dbReference type="EMBL" id="CAA2962567.1"/>
    </source>
</evidence>
<name>A0A8S0QBV0_OLEEU</name>
<keyword evidence="2" id="KW-1185">Reference proteome</keyword>
<protein>
    <submittedName>
        <fullName evidence="1">Uncharacterized protein</fullName>
    </submittedName>
</protein>
<dbReference type="Gramene" id="OE9A107363T1">
    <property type="protein sequence ID" value="OE9A107363C1"/>
    <property type="gene ID" value="OE9A107363"/>
</dbReference>
<comment type="caution">
    <text evidence="1">The sequence shown here is derived from an EMBL/GenBank/DDBJ whole genome shotgun (WGS) entry which is preliminary data.</text>
</comment>
<dbReference type="EMBL" id="CACTIH010001113">
    <property type="protein sequence ID" value="CAA2962567.1"/>
    <property type="molecule type" value="Genomic_DNA"/>
</dbReference>
<evidence type="ECO:0000313" key="2">
    <source>
        <dbReference type="Proteomes" id="UP000594638"/>
    </source>
</evidence>